<keyword evidence="4" id="KW-1185">Reference proteome</keyword>
<feature type="region of interest" description="Disordered" evidence="1">
    <location>
        <begin position="1"/>
        <end position="87"/>
    </location>
</feature>
<reference evidence="3 4" key="1">
    <citation type="submission" date="2015-04" db="EMBL/GenBank/DDBJ databases">
        <authorList>
            <person name="Syromyatnikov M.Y."/>
            <person name="Popov V.N."/>
        </authorList>
    </citation>
    <scope>NUCLEOTIDE SEQUENCE [LARGE SCALE GENOMIC DNA]</scope>
</reference>
<evidence type="ECO:0000313" key="4">
    <source>
        <dbReference type="Proteomes" id="UP000183832"/>
    </source>
</evidence>
<evidence type="ECO:0000256" key="2">
    <source>
        <dbReference type="SAM" id="Phobius"/>
    </source>
</evidence>
<name>A0A1J1IIZ8_9DIPT</name>
<gene>
    <name evidence="3" type="ORF">CLUMA_CG013487</name>
</gene>
<accession>A0A1J1IIZ8</accession>
<keyword evidence="2" id="KW-1133">Transmembrane helix</keyword>
<sequence length="406" mass="46486">MAEVPTIETRSRSRSKTPGLLASENGDHGKKGSKKIPTISLIEEEDDAVEIVPISQDTRPKRQRRNAKAVTSDTSGDVSEDSLKNSQKKNVIKSVTVESVSVVKTTNGNEESSEQVTTSVKSTSNEGSDALENQSIFNNIFTAIKTSTPILSNKSSKRVTQNAINSDVNAADHPAYKLYIEAGEYWNQYPKTDYTYSELSPHRRELSNGIVAMPNMSRRSLEKYHTRVENMIQKNPTEEGFLRRKFLSNANTSFQKRSADLQYDSADEIDVSKFRNSYQVRKQENFMSRFVSMIRSMFVSLYDRTSQAFSLSRGRRSYYPVRKQPGIFYKAFESLKKFLLLTFSKIYLLISSILCLDTWIVYNRSNNTMENRRRKRFMLTMLVLLPLLVLSGKLRESFKRELKIKV</sequence>
<keyword evidence="2" id="KW-0472">Membrane</keyword>
<feature type="region of interest" description="Disordered" evidence="1">
    <location>
        <begin position="103"/>
        <end position="128"/>
    </location>
</feature>
<protein>
    <submittedName>
        <fullName evidence="3">CLUMA_CG013487, isoform A</fullName>
    </submittedName>
</protein>
<dbReference type="Proteomes" id="UP000183832">
    <property type="component" value="Unassembled WGS sequence"/>
</dbReference>
<dbReference type="OrthoDB" id="342281at2759"/>
<feature type="transmembrane region" description="Helical" evidence="2">
    <location>
        <begin position="377"/>
        <end position="394"/>
    </location>
</feature>
<dbReference type="AlphaFoldDB" id="A0A1J1IIZ8"/>
<keyword evidence="2" id="KW-0812">Transmembrane</keyword>
<dbReference type="EMBL" id="CVRI01000054">
    <property type="protein sequence ID" value="CRL00213.1"/>
    <property type="molecule type" value="Genomic_DNA"/>
</dbReference>
<feature type="compositionally biased region" description="Polar residues" evidence="1">
    <location>
        <begin position="107"/>
        <end position="128"/>
    </location>
</feature>
<evidence type="ECO:0000313" key="3">
    <source>
        <dbReference type="EMBL" id="CRL00213.1"/>
    </source>
</evidence>
<dbReference type="STRING" id="568069.A0A1J1IIZ8"/>
<feature type="transmembrane region" description="Helical" evidence="2">
    <location>
        <begin position="338"/>
        <end position="362"/>
    </location>
</feature>
<evidence type="ECO:0000256" key="1">
    <source>
        <dbReference type="SAM" id="MobiDB-lite"/>
    </source>
</evidence>
<organism evidence="3 4">
    <name type="scientific">Clunio marinus</name>
    <dbReference type="NCBI Taxonomy" id="568069"/>
    <lineage>
        <taxon>Eukaryota</taxon>
        <taxon>Metazoa</taxon>
        <taxon>Ecdysozoa</taxon>
        <taxon>Arthropoda</taxon>
        <taxon>Hexapoda</taxon>
        <taxon>Insecta</taxon>
        <taxon>Pterygota</taxon>
        <taxon>Neoptera</taxon>
        <taxon>Endopterygota</taxon>
        <taxon>Diptera</taxon>
        <taxon>Nematocera</taxon>
        <taxon>Chironomoidea</taxon>
        <taxon>Chironomidae</taxon>
        <taxon>Clunio</taxon>
    </lineage>
</organism>
<proteinExistence type="predicted"/>